<sequence>MREFQPAPDMPTRIEQAGSGISKTLIAVMSVLVLVVGGLGYFSVGRLGNEVASASNLSLGGGQGVKDAKDGATDILLVGSDSRRDAQGNPLSEQELAALNAGVEDGEYNTDTIMVIRVPNDGSSATAVSIPRDTYVNEGDFGNMKINGVFSTHMNNEREELMNAGVTDEDTLVRRSTEAGRKGLIDAVSRLTGVEVDHYAEIGLVGFVLLTDALGGVDVCLNNDVYDEFSGANFHAGVQTLNGHEALAFVRQRHGLPRGDLDRVVRQQAFMASMVNKVLSAGTLTSPSKLSDLSTAAERSVIIDEGWDIVSFATQLAGLAGGNVTFSTIPVTSVDGVGDYGESIVTVDVDQVHAFMDDLLGEEESAEETPTQEAPAGGVAVTDKEIHVLNAGGPQGLAAGVGSYLANAGNTVVETANAMPGLYSASQVLAPSESDPDALALAEALGGLPVVANASLDANTLIVVTANDYTGPRDENAEDIQPDPEDAVGQPGADFGAAEVAPTIDAGGNGPRCVN</sequence>
<feature type="transmembrane region" description="Helical" evidence="3">
    <location>
        <begin position="21"/>
        <end position="42"/>
    </location>
</feature>
<evidence type="ECO:0000256" key="2">
    <source>
        <dbReference type="SAM" id="MobiDB-lite"/>
    </source>
</evidence>
<dbReference type="PANTHER" id="PTHR33392:SF6">
    <property type="entry name" value="POLYISOPRENYL-TEICHOIC ACID--PEPTIDOGLYCAN TEICHOIC ACID TRANSFERASE TAGU"/>
    <property type="match status" value="1"/>
</dbReference>
<dbReference type="STRING" id="1724.GCA_001044175_00265"/>
<dbReference type="Pfam" id="PF13399">
    <property type="entry name" value="LytR_C"/>
    <property type="match status" value="1"/>
</dbReference>
<accession>A0A2A9DK33</accession>
<gene>
    <name evidence="6" type="ORF">ATK06_0155</name>
</gene>
<dbReference type="EMBL" id="PDJF01000001">
    <property type="protein sequence ID" value="PFG27107.1"/>
    <property type="molecule type" value="Genomic_DNA"/>
</dbReference>
<evidence type="ECO:0000313" key="6">
    <source>
        <dbReference type="EMBL" id="PFG27107.1"/>
    </source>
</evidence>
<evidence type="ECO:0000256" key="3">
    <source>
        <dbReference type="SAM" id="Phobius"/>
    </source>
</evidence>
<dbReference type="Pfam" id="PF03816">
    <property type="entry name" value="LytR_cpsA_psr"/>
    <property type="match status" value="1"/>
</dbReference>
<feature type="domain" description="LytR/CpsA/Psr regulator C-terminal" evidence="5">
    <location>
        <begin position="385"/>
        <end position="469"/>
    </location>
</feature>
<dbReference type="InterPro" id="IPR027381">
    <property type="entry name" value="LytR/CpsA/Psr_C"/>
</dbReference>
<proteinExistence type="inferred from homology"/>
<comment type="similarity">
    <text evidence="1">Belongs to the LytR/CpsA/Psr (LCP) family.</text>
</comment>
<dbReference type="Proteomes" id="UP000221653">
    <property type="component" value="Unassembled WGS sequence"/>
</dbReference>
<evidence type="ECO:0000256" key="1">
    <source>
        <dbReference type="ARBA" id="ARBA00006068"/>
    </source>
</evidence>
<organism evidence="6 7">
    <name type="scientific">Corynebacterium renale</name>
    <dbReference type="NCBI Taxonomy" id="1724"/>
    <lineage>
        <taxon>Bacteria</taxon>
        <taxon>Bacillati</taxon>
        <taxon>Actinomycetota</taxon>
        <taxon>Actinomycetes</taxon>
        <taxon>Mycobacteriales</taxon>
        <taxon>Corynebacteriaceae</taxon>
        <taxon>Corynebacterium</taxon>
    </lineage>
</organism>
<feature type="compositionally biased region" description="Acidic residues" evidence="2">
    <location>
        <begin position="476"/>
        <end position="486"/>
    </location>
</feature>
<keyword evidence="3" id="KW-1133">Transmembrane helix</keyword>
<dbReference type="Gene3D" id="3.30.70.2390">
    <property type="match status" value="1"/>
</dbReference>
<protein>
    <submittedName>
        <fullName evidence="6">LytR family transcriptional attenuator</fullName>
    </submittedName>
</protein>
<dbReference type="NCBIfam" id="TIGR00350">
    <property type="entry name" value="lytR_cpsA_psr"/>
    <property type="match status" value="1"/>
</dbReference>
<dbReference type="AlphaFoldDB" id="A0A2A9DK33"/>
<dbReference type="InterPro" id="IPR004474">
    <property type="entry name" value="LytR_CpsA_psr"/>
</dbReference>
<keyword evidence="3" id="KW-0472">Membrane</keyword>
<feature type="domain" description="Cell envelope-related transcriptional attenuator" evidence="4">
    <location>
        <begin position="109"/>
        <end position="279"/>
    </location>
</feature>
<evidence type="ECO:0000259" key="5">
    <source>
        <dbReference type="Pfam" id="PF13399"/>
    </source>
</evidence>
<evidence type="ECO:0000259" key="4">
    <source>
        <dbReference type="Pfam" id="PF03816"/>
    </source>
</evidence>
<dbReference type="PANTHER" id="PTHR33392">
    <property type="entry name" value="POLYISOPRENYL-TEICHOIC ACID--PEPTIDOGLYCAN TEICHOIC ACID TRANSFERASE TAGU"/>
    <property type="match status" value="1"/>
</dbReference>
<feature type="region of interest" description="Disordered" evidence="2">
    <location>
        <begin position="471"/>
        <end position="494"/>
    </location>
</feature>
<dbReference type="Gene3D" id="3.40.630.190">
    <property type="entry name" value="LCP protein"/>
    <property type="match status" value="1"/>
</dbReference>
<name>A0A2A9DK33_9CORY</name>
<keyword evidence="3" id="KW-0812">Transmembrane</keyword>
<evidence type="ECO:0000313" key="7">
    <source>
        <dbReference type="Proteomes" id="UP000221653"/>
    </source>
</evidence>
<comment type="caution">
    <text evidence="6">The sequence shown here is derived from an EMBL/GenBank/DDBJ whole genome shotgun (WGS) entry which is preliminary data.</text>
</comment>
<reference evidence="6 7" key="1">
    <citation type="submission" date="2017-10" db="EMBL/GenBank/DDBJ databases">
        <title>Sequencing the genomes of 1000 actinobacteria strains.</title>
        <authorList>
            <person name="Klenk H.-P."/>
        </authorList>
    </citation>
    <scope>NUCLEOTIDE SEQUENCE [LARGE SCALE GENOMIC DNA]</scope>
    <source>
        <strain evidence="6 7">DSM 20688</strain>
    </source>
</reference>
<keyword evidence="7" id="KW-1185">Reference proteome</keyword>
<dbReference type="InterPro" id="IPR050922">
    <property type="entry name" value="LytR/CpsA/Psr_CW_biosynth"/>
</dbReference>